<sequence length="118" mass="13417">MLKGILTLLVFQFIGECLVKLFEFKIPGAIIGMILLLLFLMVKKSSFHALDNSVFWLLRYLPLFIFPSAVGIMTQFDTLRDEAFAITCSLIVSTFIALGLSAKLMDILITKHEQRHEH</sequence>
<dbReference type="Proteomes" id="UP000006176">
    <property type="component" value="Chromosome"/>
</dbReference>
<proteinExistence type="predicted"/>
<dbReference type="PATRIC" id="fig|760154.4.peg.782"/>
<evidence type="ECO:0000256" key="4">
    <source>
        <dbReference type="ARBA" id="ARBA00022989"/>
    </source>
</evidence>
<accession>I3XVW3</accession>
<dbReference type="HOGENOM" id="CLU_113736_4_0_7"/>
<keyword evidence="5 6" id="KW-0472">Membrane</keyword>
<dbReference type="GO" id="GO:0016787">
    <property type="term" value="F:hydrolase activity"/>
    <property type="evidence" value="ECO:0007669"/>
    <property type="project" value="UniProtKB-KW"/>
</dbReference>
<evidence type="ECO:0000256" key="2">
    <source>
        <dbReference type="ARBA" id="ARBA00022475"/>
    </source>
</evidence>
<dbReference type="OrthoDB" id="385012at2"/>
<feature type="transmembrane region" description="Helical" evidence="6">
    <location>
        <begin position="84"/>
        <end position="105"/>
    </location>
</feature>
<dbReference type="EMBL" id="CP003333">
    <property type="protein sequence ID" value="AFL68087.1"/>
    <property type="molecule type" value="Genomic_DNA"/>
</dbReference>
<evidence type="ECO:0000256" key="1">
    <source>
        <dbReference type="ARBA" id="ARBA00004651"/>
    </source>
</evidence>
<protein>
    <submittedName>
        <fullName evidence="7">Putative effector of murein hydrolase LrgA</fullName>
    </submittedName>
</protein>
<dbReference type="RefSeq" id="WP_014768967.1">
    <property type="nucleotide sequence ID" value="NC_018002.1"/>
</dbReference>
<evidence type="ECO:0000256" key="3">
    <source>
        <dbReference type="ARBA" id="ARBA00022692"/>
    </source>
</evidence>
<evidence type="ECO:0000313" key="7">
    <source>
        <dbReference type="EMBL" id="AFL68087.1"/>
    </source>
</evidence>
<comment type="subcellular location">
    <subcellularLocation>
        <location evidence="1">Cell membrane</location>
        <topology evidence="1">Multi-pass membrane protein</topology>
    </subcellularLocation>
</comment>
<dbReference type="GO" id="GO:0005886">
    <property type="term" value="C:plasma membrane"/>
    <property type="evidence" value="ECO:0007669"/>
    <property type="project" value="UniProtKB-SubCell"/>
</dbReference>
<dbReference type="Pfam" id="PF03788">
    <property type="entry name" value="LrgA"/>
    <property type="match status" value="1"/>
</dbReference>
<evidence type="ECO:0000256" key="6">
    <source>
        <dbReference type="SAM" id="Phobius"/>
    </source>
</evidence>
<dbReference type="AlphaFoldDB" id="I3XVW3"/>
<dbReference type="STRING" id="760154.Sulba_0783"/>
<reference evidence="7 8" key="1">
    <citation type="submission" date="2012-06" db="EMBL/GenBank/DDBJ databases">
        <title>Complete sequence of Sulfurospirillum barnesii SES-3.</title>
        <authorList>
            <consortium name="US DOE Joint Genome Institute"/>
            <person name="Lucas S."/>
            <person name="Han J."/>
            <person name="Lapidus A."/>
            <person name="Cheng J.-F."/>
            <person name="Goodwin L."/>
            <person name="Pitluck S."/>
            <person name="Peters L."/>
            <person name="Ovchinnikova G."/>
            <person name="Lu M."/>
            <person name="Detter J.C."/>
            <person name="Han C."/>
            <person name="Tapia R."/>
            <person name="Land M."/>
            <person name="Hauser L."/>
            <person name="Kyrpides N."/>
            <person name="Ivanova N."/>
            <person name="Pagani I."/>
            <person name="Stolz J."/>
            <person name="Arkin A."/>
            <person name="Dehal P."/>
            <person name="Oremland R."/>
            <person name="Saltikov C."/>
            <person name="Basu P."/>
            <person name="Hollibaugh J."/>
            <person name="Newman D."/>
            <person name="Stolyar S."/>
            <person name="Hazen T."/>
            <person name="Woyke T."/>
        </authorList>
    </citation>
    <scope>NUCLEOTIDE SEQUENCE [LARGE SCALE GENOMIC DNA]</scope>
    <source>
        <strain evidence="8">ATCC 700032 / DSM 10660 / SES-3</strain>
    </source>
</reference>
<dbReference type="PANTHER" id="PTHR33931">
    <property type="entry name" value="HOLIN-LIKE PROTEIN CIDA-RELATED"/>
    <property type="match status" value="1"/>
</dbReference>
<keyword evidence="4 6" id="KW-1133">Transmembrane helix</keyword>
<keyword evidence="3 6" id="KW-0812">Transmembrane</keyword>
<keyword evidence="8" id="KW-1185">Reference proteome</keyword>
<dbReference type="PANTHER" id="PTHR33931:SF2">
    <property type="entry name" value="HOLIN-LIKE PROTEIN CIDA"/>
    <property type="match status" value="1"/>
</dbReference>
<keyword evidence="2" id="KW-1003">Cell membrane</keyword>
<name>I3XVW3_SULBS</name>
<gene>
    <name evidence="7" type="ordered locus">Sulba_0783</name>
</gene>
<keyword evidence="7" id="KW-0378">Hydrolase</keyword>
<feature type="transmembrane region" description="Helical" evidence="6">
    <location>
        <begin position="25"/>
        <end position="42"/>
    </location>
</feature>
<organism evidence="7 8">
    <name type="scientific">Sulfurospirillum barnesii (strain ATCC 700032 / DSM 10660 / SES-3)</name>
    <dbReference type="NCBI Taxonomy" id="760154"/>
    <lineage>
        <taxon>Bacteria</taxon>
        <taxon>Pseudomonadati</taxon>
        <taxon>Campylobacterota</taxon>
        <taxon>Epsilonproteobacteria</taxon>
        <taxon>Campylobacterales</taxon>
        <taxon>Sulfurospirillaceae</taxon>
        <taxon>Sulfurospirillum</taxon>
    </lineage>
</organism>
<evidence type="ECO:0000313" key="8">
    <source>
        <dbReference type="Proteomes" id="UP000006176"/>
    </source>
</evidence>
<evidence type="ECO:0000256" key="5">
    <source>
        <dbReference type="ARBA" id="ARBA00023136"/>
    </source>
</evidence>
<dbReference type="eggNOG" id="COG1380">
    <property type="taxonomic scope" value="Bacteria"/>
</dbReference>
<dbReference type="KEGG" id="sba:Sulba_0783"/>
<feature type="transmembrane region" description="Helical" evidence="6">
    <location>
        <begin position="54"/>
        <end position="72"/>
    </location>
</feature>
<dbReference type="InterPro" id="IPR005538">
    <property type="entry name" value="LrgA/CidA"/>
</dbReference>